<dbReference type="SMART" id="SM00028">
    <property type="entry name" value="TPR"/>
    <property type="match status" value="5"/>
</dbReference>
<reference evidence="3" key="1">
    <citation type="submission" date="2020-08" db="EMBL/GenBank/DDBJ databases">
        <title>Taxonomic study for Lactobacillus species isolated from hardwood bark.</title>
        <authorList>
            <person name="Tohno M."/>
            <person name="Tanizawa Y."/>
        </authorList>
    </citation>
    <scope>NUCLEOTIDE SEQUENCE</scope>
    <source>
        <strain evidence="3">B40</strain>
    </source>
</reference>
<keyword evidence="4" id="KW-1185">Reference proteome</keyword>
<protein>
    <submittedName>
        <fullName evidence="3">Peptide-binding protein</fullName>
    </submittedName>
</protein>
<organism evidence="3 4">
    <name type="scientific">Lactobacillus corticis</name>
    <dbReference type="NCBI Taxonomy" id="2201249"/>
    <lineage>
        <taxon>Bacteria</taxon>
        <taxon>Bacillati</taxon>
        <taxon>Bacillota</taxon>
        <taxon>Bacilli</taxon>
        <taxon>Lactobacillales</taxon>
        <taxon>Lactobacillaceae</taxon>
        <taxon>Lactobacillus</taxon>
    </lineage>
</organism>
<keyword evidence="2" id="KW-0175">Coiled coil</keyword>
<dbReference type="Pfam" id="PF13432">
    <property type="entry name" value="TPR_16"/>
    <property type="match status" value="2"/>
</dbReference>
<dbReference type="InterPro" id="IPR019734">
    <property type="entry name" value="TPR_rpt"/>
</dbReference>
<dbReference type="PROSITE" id="PS50005">
    <property type="entry name" value="TPR"/>
    <property type="match status" value="1"/>
</dbReference>
<feature type="repeat" description="TPR" evidence="1">
    <location>
        <begin position="203"/>
        <end position="236"/>
    </location>
</feature>
<dbReference type="SUPFAM" id="SSF48452">
    <property type="entry name" value="TPR-like"/>
    <property type="match status" value="2"/>
</dbReference>
<dbReference type="GO" id="GO:0042802">
    <property type="term" value="F:identical protein binding"/>
    <property type="evidence" value="ECO:0007669"/>
    <property type="project" value="InterPro"/>
</dbReference>
<dbReference type="EMBL" id="BMAY01000005">
    <property type="protein sequence ID" value="GFZ26982.1"/>
    <property type="molecule type" value="Genomic_DNA"/>
</dbReference>
<proteinExistence type="predicted"/>
<accession>A0A916QJM6</accession>
<dbReference type="InterPro" id="IPR011990">
    <property type="entry name" value="TPR-like_helical_dom_sf"/>
</dbReference>
<dbReference type="Pfam" id="PF07721">
    <property type="entry name" value="TPR_4"/>
    <property type="match status" value="1"/>
</dbReference>
<dbReference type="PANTHER" id="PTHR12558:SF13">
    <property type="entry name" value="CELL DIVISION CYCLE PROTEIN 27 HOMOLOG"/>
    <property type="match status" value="1"/>
</dbReference>
<evidence type="ECO:0000256" key="1">
    <source>
        <dbReference type="PROSITE-ProRule" id="PRU00339"/>
    </source>
</evidence>
<dbReference type="Proteomes" id="UP000677218">
    <property type="component" value="Unassembled WGS sequence"/>
</dbReference>
<dbReference type="InterPro" id="IPR011717">
    <property type="entry name" value="TPR-4"/>
</dbReference>
<gene>
    <name evidence="3" type="ORF">LCB40_08620</name>
</gene>
<dbReference type="PANTHER" id="PTHR12558">
    <property type="entry name" value="CELL DIVISION CYCLE 16,23,27"/>
    <property type="match status" value="1"/>
</dbReference>
<dbReference type="AlphaFoldDB" id="A0A916QJM6"/>
<dbReference type="Gene3D" id="1.25.40.10">
    <property type="entry name" value="Tetratricopeptide repeat domain"/>
    <property type="match status" value="3"/>
</dbReference>
<evidence type="ECO:0000256" key="2">
    <source>
        <dbReference type="SAM" id="Coils"/>
    </source>
</evidence>
<dbReference type="Pfam" id="PF13428">
    <property type="entry name" value="TPR_14"/>
    <property type="match status" value="1"/>
</dbReference>
<comment type="caution">
    <text evidence="3">The sequence shown here is derived from an EMBL/GenBank/DDBJ whole genome shotgun (WGS) entry which is preliminary data.</text>
</comment>
<sequence length="419" mass="47332">MTYSEQLLDAIESHDFSNNQHLLNEAIDHDSPEVLASLAENLTAYGFSDLAKTVYRSLIAKVPGEDLFKVYLAEILLNDGSEDDALTLLYGVPKDSDAYLDSLLVLADYYQTNGLIEPARQKLLQARALAPEEDAITFGLAELDYLSGNFGEALDLYQDLVKRQDYFGEVDLNNRIFETQAKLGNYEEAAELAKKHENSIIDIDSKYKAGLVFLQTGEIDLAIKYLDQVIDQSPDYVNAYPLLAEAYLKKHDDDQVLRSAQAGLAYNQLDETLYSMGAQAAIRLGQNETAEDLLQRGLKVNPDNSDLLLQLANLLVAEQKNDELLDLFKDRPDSQIEPDEHWDLAIAYQRLDRLEEAKAEYLAAYPNLADNSNFLRNMIGLFLNLPKSTDIVKQLLERYLKQVPDDEEMQQLYLDLTAR</sequence>
<keyword evidence="1" id="KW-0802">TPR repeat</keyword>
<evidence type="ECO:0000313" key="3">
    <source>
        <dbReference type="EMBL" id="GFZ26982.1"/>
    </source>
</evidence>
<evidence type="ECO:0000313" key="4">
    <source>
        <dbReference type="Proteomes" id="UP000677218"/>
    </source>
</evidence>
<name>A0A916QJM6_9LACO</name>
<dbReference type="RefSeq" id="WP_212780677.1">
    <property type="nucleotide sequence ID" value="NZ_BMAY01000005.1"/>
</dbReference>
<feature type="coiled-coil region" evidence="2">
    <location>
        <begin position="344"/>
        <end position="371"/>
    </location>
</feature>